<keyword evidence="3" id="KW-1185">Reference proteome</keyword>
<dbReference type="AlphaFoldDB" id="A0A5B7H5T1"/>
<protein>
    <recommendedName>
        <fullName evidence="4">RNA-directed DNA polymerase from mobile element jockey</fullName>
    </recommendedName>
</protein>
<name>A0A5B7H5T1_PORTR</name>
<dbReference type="OrthoDB" id="6364030at2759"/>
<evidence type="ECO:0000313" key="3">
    <source>
        <dbReference type="Proteomes" id="UP000324222"/>
    </source>
</evidence>
<feature type="region of interest" description="Disordered" evidence="1">
    <location>
        <begin position="115"/>
        <end position="138"/>
    </location>
</feature>
<dbReference type="Proteomes" id="UP000324222">
    <property type="component" value="Unassembled WGS sequence"/>
</dbReference>
<organism evidence="2 3">
    <name type="scientific">Portunus trituberculatus</name>
    <name type="common">Swimming crab</name>
    <name type="synonym">Neptunus trituberculatus</name>
    <dbReference type="NCBI Taxonomy" id="210409"/>
    <lineage>
        <taxon>Eukaryota</taxon>
        <taxon>Metazoa</taxon>
        <taxon>Ecdysozoa</taxon>
        <taxon>Arthropoda</taxon>
        <taxon>Crustacea</taxon>
        <taxon>Multicrustacea</taxon>
        <taxon>Malacostraca</taxon>
        <taxon>Eumalacostraca</taxon>
        <taxon>Eucarida</taxon>
        <taxon>Decapoda</taxon>
        <taxon>Pleocyemata</taxon>
        <taxon>Brachyura</taxon>
        <taxon>Eubrachyura</taxon>
        <taxon>Portunoidea</taxon>
        <taxon>Portunidae</taxon>
        <taxon>Portuninae</taxon>
        <taxon>Portunus</taxon>
    </lineage>
</organism>
<sequence length="213" mass="23996">MVEQWGEVWQVNFAPEKTQAMVISRSPDASQAVSGELCFGGKCLPLQDYIKILGVCVDCSLHFDNHIAGIVHQTSLRVSALRRMADTLEPQSTLTLYKAQIRPCMEYAASPETYDHRGRRAAPSTTDITGTPPRRIGTSSLQRVSHLNPLRLQPHTAQRCTIDAARSDELVQVPRSRSSQHQRTYTARTSRLWNIFVAAHKWRGRHPSRLVVQ</sequence>
<reference evidence="2 3" key="1">
    <citation type="submission" date="2019-05" db="EMBL/GenBank/DDBJ databases">
        <title>Another draft genome of Portunus trituberculatus and its Hox gene families provides insights of decapod evolution.</title>
        <authorList>
            <person name="Jeong J.-H."/>
            <person name="Song I."/>
            <person name="Kim S."/>
            <person name="Choi T."/>
            <person name="Kim D."/>
            <person name="Ryu S."/>
            <person name="Kim W."/>
        </authorList>
    </citation>
    <scope>NUCLEOTIDE SEQUENCE [LARGE SCALE GENOMIC DNA]</scope>
    <source>
        <tissue evidence="2">Muscle</tissue>
    </source>
</reference>
<evidence type="ECO:0008006" key="4">
    <source>
        <dbReference type="Google" id="ProtNLM"/>
    </source>
</evidence>
<evidence type="ECO:0000313" key="2">
    <source>
        <dbReference type="EMBL" id="MPC68001.1"/>
    </source>
</evidence>
<dbReference type="EMBL" id="VSRR010027086">
    <property type="protein sequence ID" value="MPC68001.1"/>
    <property type="molecule type" value="Genomic_DNA"/>
</dbReference>
<comment type="caution">
    <text evidence="2">The sequence shown here is derived from an EMBL/GenBank/DDBJ whole genome shotgun (WGS) entry which is preliminary data.</text>
</comment>
<gene>
    <name evidence="2" type="ORF">E2C01_062190</name>
</gene>
<accession>A0A5B7H5T1</accession>
<proteinExistence type="predicted"/>
<evidence type="ECO:0000256" key="1">
    <source>
        <dbReference type="SAM" id="MobiDB-lite"/>
    </source>
</evidence>